<dbReference type="GO" id="GO:0005802">
    <property type="term" value="C:trans-Golgi network"/>
    <property type="evidence" value="ECO:0007669"/>
    <property type="project" value="EnsemblFungi"/>
</dbReference>
<dbReference type="InterPro" id="IPR015433">
    <property type="entry name" value="PI3/4_kinase"/>
</dbReference>
<dbReference type="GO" id="GO:0048015">
    <property type="term" value="P:phosphatidylinositol-mediated signaling"/>
    <property type="evidence" value="ECO:0007669"/>
    <property type="project" value="TreeGrafter"/>
</dbReference>
<dbReference type="InterPro" id="IPR001263">
    <property type="entry name" value="PI3K_accessory_dom"/>
</dbReference>
<dbReference type="GO" id="GO:0005524">
    <property type="term" value="F:ATP binding"/>
    <property type="evidence" value="ECO:0007669"/>
    <property type="project" value="UniProtKB-KW"/>
</dbReference>
<dbReference type="OrthoDB" id="10264149at2759"/>
<dbReference type="EC" id="2.7.1.67" evidence="4"/>
<dbReference type="FunFam" id="3.30.1010.10:FF:000021">
    <property type="entry name" value="Phosphatidylinositol 4-kinase"/>
    <property type="match status" value="1"/>
</dbReference>
<dbReference type="HOGENOM" id="CLU_002446_2_0_1"/>
<evidence type="ECO:0000259" key="12">
    <source>
        <dbReference type="PROSITE" id="PS51545"/>
    </source>
</evidence>
<dbReference type="GO" id="GO:2000786">
    <property type="term" value="P:positive regulation of autophagosome assembly"/>
    <property type="evidence" value="ECO:0007669"/>
    <property type="project" value="EnsemblFungi"/>
</dbReference>
<dbReference type="InterPro" id="IPR021601">
    <property type="entry name" value="Phosphatidylino_kinase_fungi"/>
</dbReference>
<dbReference type="OMA" id="ANYFRCE"/>
<dbReference type="Gene3D" id="1.10.1070.11">
    <property type="entry name" value="Phosphatidylinositol 3-/4-kinase, catalytic domain"/>
    <property type="match status" value="1"/>
</dbReference>
<dbReference type="Gene3D" id="6.10.140.1260">
    <property type="match status" value="1"/>
</dbReference>
<gene>
    <name evidence="13" type="ORF">PGUG_03404</name>
</gene>
<dbReference type="PROSITE" id="PS50290">
    <property type="entry name" value="PI3_4_KINASE_3"/>
    <property type="match status" value="1"/>
</dbReference>
<keyword evidence="8" id="KW-0539">Nucleus</keyword>
<dbReference type="InterPro" id="IPR036940">
    <property type="entry name" value="PI3/4_kinase_cat_sf"/>
</dbReference>
<dbReference type="GO" id="GO:0140504">
    <property type="term" value="P:microlipophagy"/>
    <property type="evidence" value="ECO:0007669"/>
    <property type="project" value="EnsemblFungi"/>
</dbReference>
<dbReference type="STRING" id="294746.A5DJF3"/>
<dbReference type="GO" id="GO:0044182">
    <property type="term" value="P:filamentous growth of a population of unicellular organisms"/>
    <property type="evidence" value="ECO:0007669"/>
    <property type="project" value="UniProtKB-ARBA"/>
</dbReference>
<accession>A5DJF3</accession>
<keyword evidence="7" id="KW-0547">Nucleotide-binding</keyword>
<dbReference type="GO" id="GO:0043001">
    <property type="term" value="P:Golgi to plasma membrane protein transport"/>
    <property type="evidence" value="ECO:0007669"/>
    <property type="project" value="UniProtKB-ARBA"/>
</dbReference>
<evidence type="ECO:0000256" key="7">
    <source>
        <dbReference type="ARBA" id="ARBA00022840"/>
    </source>
</evidence>
<keyword evidence="6" id="KW-0418">Kinase</keyword>
<dbReference type="PROSITE" id="PS51545">
    <property type="entry name" value="PIK_HELICAL"/>
    <property type="match status" value="1"/>
</dbReference>
<evidence type="ECO:0000256" key="10">
    <source>
        <dbReference type="SAM" id="MobiDB-lite"/>
    </source>
</evidence>
<dbReference type="GO" id="GO:0046854">
    <property type="term" value="P:phosphatidylinositol phosphate biosynthetic process"/>
    <property type="evidence" value="ECO:0007669"/>
    <property type="project" value="EnsemblFungi"/>
</dbReference>
<dbReference type="GO" id="GO:0005634">
    <property type="term" value="C:nucleus"/>
    <property type="evidence" value="ECO:0007669"/>
    <property type="project" value="UniProtKB-SubCell"/>
</dbReference>
<dbReference type="eggNOG" id="KOG0903">
    <property type="taxonomic scope" value="Eukaryota"/>
</dbReference>
<organism evidence="13 14">
    <name type="scientific">Meyerozyma guilliermondii (strain ATCC 6260 / CBS 566 / DSM 6381 / JCM 1539 / NBRC 10279 / NRRL Y-324)</name>
    <name type="common">Yeast</name>
    <name type="synonym">Candida guilliermondii</name>
    <dbReference type="NCBI Taxonomy" id="294746"/>
    <lineage>
        <taxon>Eukaryota</taxon>
        <taxon>Fungi</taxon>
        <taxon>Dikarya</taxon>
        <taxon>Ascomycota</taxon>
        <taxon>Saccharomycotina</taxon>
        <taxon>Pichiomycetes</taxon>
        <taxon>Debaryomycetaceae</taxon>
        <taxon>Meyerozyma</taxon>
    </lineage>
</organism>
<dbReference type="GO" id="GO:0006897">
    <property type="term" value="P:endocytosis"/>
    <property type="evidence" value="ECO:0007669"/>
    <property type="project" value="EnsemblFungi"/>
</dbReference>
<feature type="compositionally biased region" description="Polar residues" evidence="10">
    <location>
        <begin position="230"/>
        <end position="244"/>
    </location>
</feature>
<evidence type="ECO:0000256" key="4">
    <source>
        <dbReference type="ARBA" id="ARBA00012169"/>
    </source>
</evidence>
<dbReference type="PROSITE" id="PS00916">
    <property type="entry name" value="PI3_4_KINASE_2"/>
    <property type="match status" value="1"/>
</dbReference>
<comment type="catalytic activity">
    <reaction evidence="1">
        <text>a 1,2-diacyl-sn-glycero-3-phospho-(1D-myo-inositol) + ATP = a 1,2-diacyl-sn-glycero-3-phospho-(1D-myo-inositol 4-phosphate) + ADP + H(+)</text>
        <dbReference type="Rhea" id="RHEA:19877"/>
        <dbReference type="ChEBI" id="CHEBI:15378"/>
        <dbReference type="ChEBI" id="CHEBI:30616"/>
        <dbReference type="ChEBI" id="CHEBI:57880"/>
        <dbReference type="ChEBI" id="CHEBI:58178"/>
        <dbReference type="ChEBI" id="CHEBI:456216"/>
        <dbReference type="EC" id="2.7.1.67"/>
    </reaction>
</comment>
<dbReference type="InterPro" id="IPR057754">
    <property type="entry name" value="PI4-kinase_beta/PIK1_cat"/>
</dbReference>
<dbReference type="GO" id="GO:0050714">
    <property type="term" value="P:positive regulation of protein secretion"/>
    <property type="evidence" value="ECO:0007669"/>
    <property type="project" value="EnsemblFungi"/>
</dbReference>
<dbReference type="InterPro" id="IPR016024">
    <property type="entry name" value="ARM-type_fold"/>
</dbReference>
<dbReference type="SUPFAM" id="SSF56112">
    <property type="entry name" value="Protein kinase-like (PK-like)"/>
    <property type="match status" value="1"/>
</dbReference>
<dbReference type="RefSeq" id="XP_001484023.2">
    <property type="nucleotide sequence ID" value="XM_001483973.1"/>
</dbReference>
<dbReference type="Pfam" id="PF00454">
    <property type="entry name" value="PI3_PI4_kinase"/>
    <property type="match status" value="1"/>
</dbReference>
<dbReference type="KEGG" id="pgu:PGUG_03404"/>
<dbReference type="GO" id="GO:0006995">
    <property type="term" value="P:cellular response to nitrogen starvation"/>
    <property type="evidence" value="ECO:0007669"/>
    <property type="project" value="EnsemblFungi"/>
</dbReference>
<feature type="compositionally biased region" description="Polar residues" evidence="10">
    <location>
        <begin position="288"/>
        <end position="298"/>
    </location>
</feature>
<dbReference type="InterPro" id="IPR000403">
    <property type="entry name" value="PI3/4_kinase_cat_dom"/>
</dbReference>
<keyword evidence="14" id="KW-1185">Reference proteome</keyword>
<dbReference type="GO" id="GO:0044011">
    <property type="term" value="P:single-species biofilm formation on inanimate substrate"/>
    <property type="evidence" value="ECO:0007669"/>
    <property type="project" value="UniProtKB-ARBA"/>
</dbReference>
<dbReference type="Pfam" id="PF21245">
    <property type="entry name" value="PI4KB-PIK1_PIK"/>
    <property type="match status" value="1"/>
</dbReference>
<evidence type="ECO:0000313" key="13">
    <source>
        <dbReference type="EMBL" id="EDK39306.2"/>
    </source>
</evidence>
<evidence type="ECO:0000256" key="5">
    <source>
        <dbReference type="ARBA" id="ARBA00022679"/>
    </source>
</evidence>
<dbReference type="Gene3D" id="3.30.1010.10">
    <property type="entry name" value="Phosphatidylinositol 3-kinase Catalytic Subunit, Chain A, domain 4"/>
    <property type="match status" value="1"/>
</dbReference>
<comment type="subcellular location">
    <subcellularLocation>
        <location evidence="2">Nucleus</location>
    </subcellularLocation>
</comment>
<evidence type="ECO:0000256" key="6">
    <source>
        <dbReference type="ARBA" id="ARBA00022777"/>
    </source>
</evidence>
<feature type="compositionally biased region" description="Basic and acidic residues" evidence="10">
    <location>
        <begin position="255"/>
        <end position="269"/>
    </location>
</feature>
<dbReference type="PANTHER" id="PTHR10048:SF22">
    <property type="entry name" value="PHOSPHATIDYLINOSITOL 4-KINASE BETA"/>
    <property type="match status" value="1"/>
</dbReference>
<dbReference type="GO" id="GO:0016020">
    <property type="term" value="C:membrane"/>
    <property type="evidence" value="ECO:0007669"/>
    <property type="project" value="TreeGrafter"/>
</dbReference>
<evidence type="ECO:0000256" key="3">
    <source>
        <dbReference type="ARBA" id="ARBA00006209"/>
    </source>
</evidence>
<reference evidence="13 14" key="1">
    <citation type="journal article" date="2009" name="Nature">
        <title>Evolution of pathogenicity and sexual reproduction in eight Candida genomes.</title>
        <authorList>
            <person name="Butler G."/>
            <person name="Rasmussen M.D."/>
            <person name="Lin M.F."/>
            <person name="Santos M.A."/>
            <person name="Sakthikumar S."/>
            <person name="Munro C.A."/>
            <person name="Rheinbay E."/>
            <person name="Grabherr M."/>
            <person name="Forche A."/>
            <person name="Reedy J.L."/>
            <person name="Agrafioti I."/>
            <person name="Arnaud M.B."/>
            <person name="Bates S."/>
            <person name="Brown A.J."/>
            <person name="Brunke S."/>
            <person name="Costanzo M.C."/>
            <person name="Fitzpatrick D.A."/>
            <person name="de Groot P.W."/>
            <person name="Harris D."/>
            <person name="Hoyer L.L."/>
            <person name="Hube B."/>
            <person name="Klis F.M."/>
            <person name="Kodira C."/>
            <person name="Lennard N."/>
            <person name="Logue M.E."/>
            <person name="Martin R."/>
            <person name="Neiman A.M."/>
            <person name="Nikolaou E."/>
            <person name="Quail M.A."/>
            <person name="Quinn J."/>
            <person name="Santos M.C."/>
            <person name="Schmitzberger F.F."/>
            <person name="Sherlock G."/>
            <person name="Shah P."/>
            <person name="Silverstein K.A."/>
            <person name="Skrzypek M.S."/>
            <person name="Soll D."/>
            <person name="Staggs R."/>
            <person name="Stansfield I."/>
            <person name="Stumpf M.P."/>
            <person name="Sudbery P.E."/>
            <person name="Srikantha T."/>
            <person name="Zeng Q."/>
            <person name="Berman J."/>
            <person name="Berriman M."/>
            <person name="Heitman J."/>
            <person name="Gow N.A."/>
            <person name="Lorenz M.C."/>
            <person name="Birren B.W."/>
            <person name="Kellis M."/>
            <person name="Cuomo C.A."/>
        </authorList>
    </citation>
    <scope>NUCLEOTIDE SEQUENCE [LARGE SCALE GENOMIC DNA]</scope>
    <source>
        <strain evidence="14">ATCC 6260 / CBS 566 / DSM 6381 / JCM 1539 / NBRC 10279 / NRRL Y-324</strain>
    </source>
</reference>
<dbReference type="PANTHER" id="PTHR10048">
    <property type="entry name" value="PHOSPHATIDYLINOSITOL KINASE"/>
    <property type="match status" value="1"/>
</dbReference>
<dbReference type="GO" id="GO:0004430">
    <property type="term" value="F:1-phosphatidylinositol 4-kinase activity"/>
    <property type="evidence" value="ECO:0007669"/>
    <property type="project" value="UniProtKB-EC"/>
</dbReference>
<feature type="domain" description="PI3K/PI4K catalytic" evidence="11">
    <location>
        <begin position="663"/>
        <end position="944"/>
    </location>
</feature>
<feature type="domain" description="PIK helical" evidence="12">
    <location>
        <begin position="1"/>
        <end position="121"/>
    </location>
</feature>
<dbReference type="FunCoup" id="A5DJF3">
    <property type="interactions" value="863"/>
</dbReference>
<evidence type="ECO:0000256" key="8">
    <source>
        <dbReference type="ARBA" id="ARBA00023242"/>
    </source>
</evidence>
<keyword evidence="5" id="KW-0808">Transferase</keyword>
<dbReference type="EMBL" id="CH408158">
    <property type="protein sequence ID" value="EDK39306.2"/>
    <property type="molecule type" value="Genomic_DNA"/>
</dbReference>
<dbReference type="CDD" id="cd05168">
    <property type="entry name" value="PI4Kc_III_beta"/>
    <property type="match status" value="1"/>
</dbReference>
<dbReference type="Pfam" id="PF11522">
    <property type="entry name" value="Pik1"/>
    <property type="match status" value="1"/>
</dbReference>
<dbReference type="InterPro" id="IPR049160">
    <property type="entry name" value="PI4KB-PIK1_PIK"/>
</dbReference>
<evidence type="ECO:0000256" key="9">
    <source>
        <dbReference type="ARBA" id="ARBA00053476"/>
    </source>
</evidence>
<dbReference type="VEuPathDB" id="FungiDB:PGUG_03404"/>
<feature type="region of interest" description="Disordered" evidence="10">
    <location>
        <begin position="489"/>
        <end position="514"/>
    </location>
</feature>
<evidence type="ECO:0000259" key="11">
    <source>
        <dbReference type="PROSITE" id="PS50290"/>
    </source>
</evidence>
<evidence type="ECO:0000313" key="14">
    <source>
        <dbReference type="Proteomes" id="UP000001997"/>
    </source>
</evidence>
<dbReference type="FunFam" id="1.10.1070.11:FF:000016">
    <property type="entry name" value="PIK1p Phosphatidylinositol 4-kinase"/>
    <property type="match status" value="1"/>
</dbReference>
<dbReference type="AlphaFoldDB" id="A5DJF3"/>
<comment type="similarity">
    <text evidence="3">Belongs to the PI3/PI4-kinase family. Type III PI4K subfamily.</text>
</comment>
<feature type="compositionally biased region" description="Basic and acidic residues" evidence="10">
    <location>
        <begin position="299"/>
        <end position="319"/>
    </location>
</feature>
<dbReference type="InterPro" id="IPR018936">
    <property type="entry name" value="PI3/4_kinase_CS"/>
</dbReference>
<dbReference type="Proteomes" id="UP000001997">
    <property type="component" value="Unassembled WGS sequence"/>
</dbReference>
<feature type="region of interest" description="Disordered" evidence="10">
    <location>
        <begin position="230"/>
        <end position="319"/>
    </location>
</feature>
<keyword evidence="7" id="KW-0067">ATP-binding</keyword>
<proteinExistence type="inferred from homology"/>
<dbReference type="InterPro" id="IPR011009">
    <property type="entry name" value="Kinase-like_dom_sf"/>
</dbReference>
<dbReference type="SUPFAM" id="SSF48371">
    <property type="entry name" value="ARM repeat"/>
    <property type="match status" value="1"/>
</dbReference>
<name>A5DJF3_PICGU</name>
<protein>
    <recommendedName>
        <fullName evidence="4">1-phosphatidylinositol 4-kinase</fullName>
        <ecNumber evidence="4">2.7.1.67</ecNumber>
    </recommendedName>
</protein>
<dbReference type="SMART" id="SM00146">
    <property type="entry name" value="PI3Kc"/>
    <property type="match status" value="1"/>
</dbReference>
<feature type="compositionally biased region" description="Polar residues" evidence="10">
    <location>
        <begin position="489"/>
        <end position="511"/>
    </location>
</feature>
<dbReference type="GO" id="GO:0042998">
    <property type="term" value="P:positive regulation of Golgi to plasma membrane protein transport"/>
    <property type="evidence" value="ECO:0007669"/>
    <property type="project" value="EnsemblFungi"/>
</dbReference>
<comment type="function">
    <text evidence="9">Acts on phosphatidylinositol (PI) in the first committed step in the production of the second messenger inositol 1,4,5,-trisphosphate.</text>
</comment>
<dbReference type="GeneID" id="5126061"/>
<dbReference type="InParanoid" id="A5DJF3"/>
<sequence length="961" mass="108861">MEDADYGALLASAKSPQFSLFDCIHDLQYHISNIGVSHFLVQRLYHYSYLDLEFYIPQFIQILVSYETDSMALQEFLLDYSKRYPHFCLVTFWTLQTYIFELKDHRESYSFQIVRSFINELQELMFSNRSIGESSRSGSRSEFRENFQPSLILCGALASLIAMPESKDYIKPIVVSQSKQQKSFLFKLANFHKALTKNLTIKNSKLLAEVDADADDDVMNSKPVIGKLNRTSTEKTASQRNSLNERLYRTSDSLEMPRDSTDSEYHSEPPLKINTRIVSKNSRRKVVNTASSDQLTHNSNDDLHLHSHSMPDLRDEEKKPSLDDLAITPVISNSSSISLVSIDQQDVKPKRIKTPTLIPEHQVQYLHSNYFKKETEFMMALQNVSMRLSLVPKEARLTALRAELSIINDKLLPSEIDIPQLLPASSQLNRKFHKILRLSVNETCVLNSAERVPYLLLIEYLSEELDFDPSSNHNRAIISSRAQSDQVSAFRSQSALDNASKGSSTPTSNVDESLEEADLGDISVVSLSNERSFLANHLTSKQTSNLSKSLRRPVVLDNLDEEHTEGPFAEEVTLVQDPSVTRSLSTQMRVAAVMLQQLEKSGKANSDQSNAIKKRIIDSMKALQDQFDGFDYDQIKELKSINHGHTLGDAGERKLENDFKLGEDWLTKKNRIRQASSYGHLKNWDICSVIVKNGDDLPQEAFACQLISIISNIWRNENIGVWTKNMKILVTSANSGLVETINNSMSIHSIKKSLTEISINNGSNPRGRVASLKDYFLKVYGNEDSQSFKTAQKNFTKSLAAYSIICYVLQIKDRHNGNIMLDNEGHIIHIDFGFLLSNSPGSVGFEAAPFKFTFEYTEVMGGMDSANFELFRQLCKESFKALRKNCNNLINIVTLMQKDSGLPCFRNGAQTSVLLKQRLQLDLTEEECDNYVDTALIAKSIGSIYTRLYDQFQLLTQGIYT</sequence>
<evidence type="ECO:0000256" key="1">
    <source>
        <dbReference type="ARBA" id="ARBA00001686"/>
    </source>
</evidence>
<evidence type="ECO:0000256" key="2">
    <source>
        <dbReference type="ARBA" id="ARBA00004123"/>
    </source>
</evidence>